<dbReference type="AlphaFoldDB" id="K1UT35"/>
<dbReference type="EC" id="2.7.4.1" evidence="2"/>
<dbReference type="GO" id="GO:0006799">
    <property type="term" value="P:polyphosphate biosynthetic process"/>
    <property type="evidence" value="ECO:0007669"/>
    <property type="project" value="InterPro"/>
</dbReference>
<dbReference type="SUPFAM" id="SSF143724">
    <property type="entry name" value="PHP14-like"/>
    <property type="match status" value="1"/>
</dbReference>
<feature type="non-terminal residue" evidence="2">
    <location>
        <position position="164"/>
    </location>
</feature>
<protein>
    <submittedName>
        <fullName evidence="2">Polyphosphate kinase</fullName>
        <ecNumber evidence="2">2.7.4.1</ecNumber>
    </submittedName>
</protein>
<gene>
    <name evidence="2" type="ORF">LEA_00298</name>
</gene>
<dbReference type="Gene3D" id="1.20.58.310">
    <property type="entry name" value="Polyphosphate kinase N-terminal domain"/>
    <property type="match status" value="1"/>
</dbReference>
<dbReference type="InterPro" id="IPR025198">
    <property type="entry name" value="PPK_N_dom"/>
</dbReference>
<name>K1UT35_9ZZZZ</name>
<feature type="domain" description="Polyphosphate kinase N-terminal" evidence="1">
    <location>
        <begin position="26"/>
        <end position="131"/>
    </location>
</feature>
<dbReference type="PANTHER" id="PTHR30218">
    <property type="entry name" value="POLYPHOSPHATE KINASE"/>
    <property type="match status" value="1"/>
</dbReference>
<comment type="caution">
    <text evidence="2">The sequence shown here is derived from an EMBL/GenBank/DDBJ whole genome shotgun (WGS) entry which is preliminary data.</text>
</comment>
<dbReference type="GO" id="GO:0009358">
    <property type="term" value="C:polyphosphate kinase complex"/>
    <property type="evidence" value="ECO:0007669"/>
    <property type="project" value="InterPro"/>
</dbReference>
<proteinExistence type="predicted"/>
<dbReference type="SUPFAM" id="SSF140356">
    <property type="entry name" value="PPK N-terminal domain-like"/>
    <property type="match status" value="1"/>
</dbReference>
<dbReference type="InterPro" id="IPR036832">
    <property type="entry name" value="PPK_N_dom_sf"/>
</dbReference>
<keyword evidence="2" id="KW-0808">Transferase</keyword>
<sequence>MSNSKNNNKKTSEKAKLMSKWQKMPYTNRELSWVDFNARVLEEAFKKTNPIMERCNFLSITASNLDEFFMVRVAGVLDQIHHGRTSRDASGMTPTEVMDGLVEKIHEFAKKQYSCYNRSIIPSLRSAGIVFKEADELDGDQKAFVEEYFEKVVFPVLTPMAVDT</sequence>
<keyword evidence="2" id="KW-0418">Kinase</keyword>
<dbReference type="InterPro" id="IPR036830">
    <property type="entry name" value="PP_kinase_middle_dom_sf"/>
</dbReference>
<evidence type="ECO:0000313" key="2">
    <source>
        <dbReference type="EMBL" id="EKC81480.1"/>
    </source>
</evidence>
<evidence type="ECO:0000259" key="1">
    <source>
        <dbReference type="Pfam" id="PF13089"/>
    </source>
</evidence>
<accession>K1UT35</accession>
<dbReference type="PANTHER" id="PTHR30218:SF0">
    <property type="entry name" value="POLYPHOSPHATE KINASE"/>
    <property type="match status" value="1"/>
</dbReference>
<dbReference type="InterPro" id="IPR003414">
    <property type="entry name" value="PP_kinase"/>
</dbReference>
<organism evidence="2">
    <name type="scientific">human gut metagenome</name>
    <dbReference type="NCBI Taxonomy" id="408170"/>
    <lineage>
        <taxon>unclassified sequences</taxon>
        <taxon>metagenomes</taxon>
        <taxon>organismal metagenomes</taxon>
    </lineage>
</organism>
<dbReference type="EMBL" id="AJWY01000210">
    <property type="protein sequence ID" value="EKC81480.1"/>
    <property type="molecule type" value="Genomic_DNA"/>
</dbReference>
<dbReference type="Pfam" id="PF13089">
    <property type="entry name" value="PP_kinase_N"/>
    <property type="match status" value="1"/>
</dbReference>
<reference evidence="2" key="1">
    <citation type="journal article" date="2013" name="Environ. Microbiol.">
        <title>Microbiota from the distal guts of lean and obese adolescents exhibit partial functional redundancy besides clear differences in community structure.</title>
        <authorList>
            <person name="Ferrer M."/>
            <person name="Ruiz A."/>
            <person name="Lanza F."/>
            <person name="Haange S.B."/>
            <person name="Oberbach A."/>
            <person name="Till H."/>
            <person name="Bargiela R."/>
            <person name="Campoy C."/>
            <person name="Segura M.T."/>
            <person name="Richter M."/>
            <person name="von Bergen M."/>
            <person name="Seifert J."/>
            <person name="Suarez A."/>
        </authorList>
    </citation>
    <scope>NUCLEOTIDE SEQUENCE</scope>
</reference>
<dbReference type="Gene3D" id="3.30.1840.10">
    <property type="entry name" value="Polyphosphate kinase middle domain"/>
    <property type="match status" value="1"/>
</dbReference>
<dbReference type="GO" id="GO:0008976">
    <property type="term" value="F:polyphosphate kinase activity"/>
    <property type="evidence" value="ECO:0007669"/>
    <property type="project" value="UniProtKB-EC"/>
</dbReference>